<feature type="region of interest" description="Disordered" evidence="1">
    <location>
        <begin position="1"/>
        <end position="23"/>
    </location>
</feature>
<gene>
    <name evidence="2" type="ORF">GGQ01_001445</name>
</gene>
<evidence type="ECO:0000313" key="3">
    <source>
        <dbReference type="Proteomes" id="UP001155040"/>
    </source>
</evidence>
<dbReference type="AlphaFoldDB" id="A0A9X2ZBV1"/>
<proteinExistence type="predicted"/>
<reference evidence="2" key="1">
    <citation type="submission" date="2022-08" db="EMBL/GenBank/DDBJ databases">
        <title>Genomic Encyclopedia of Type Strains, Phase V (KMG-V): Genome sequencing to study the core and pangenomes of soil and plant-associated prokaryotes.</title>
        <authorList>
            <person name="Whitman W."/>
        </authorList>
    </citation>
    <scope>NUCLEOTIDE SEQUENCE</scope>
    <source>
        <strain evidence="2">SP3012</strain>
    </source>
</reference>
<dbReference type="Proteomes" id="UP001155040">
    <property type="component" value="Unassembled WGS sequence"/>
</dbReference>
<feature type="region of interest" description="Disordered" evidence="1">
    <location>
        <begin position="67"/>
        <end position="109"/>
    </location>
</feature>
<dbReference type="EMBL" id="JANUBF010000008">
    <property type="protein sequence ID" value="MCS4036384.1"/>
    <property type="molecule type" value="Genomic_DNA"/>
</dbReference>
<accession>A0A9X2ZBV1</accession>
<comment type="caution">
    <text evidence="2">The sequence shown here is derived from an EMBL/GenBank/DDBJ whole genome shotgun (WGS) entry which is preliminary data.</text>
</comment>
<sequence length="196" mass="21849">MPSGTLTGPHPRQDARPSSLSHGALSQNGPLYATIACLALRTVPGGLIPNHRASDYATTTLSGHRGRCIHTSGGHRSGPPDDLSDESLRRGTNRSGRKRRQTSRSHSDAHGICCIQREDCPLGLPPGRRAHRPGHWRRRRLPSGRVRVDSIRSYRKTFFRSDCLKDKYERLTLRRSFAMTQGAPRRLCISWGMHTA</sequence>
<organism evidence="2 3">
    <name type="scientific">Salinibacter ruber</name>
    <dbReference type="NCBI Taxonomy" id="146919"/>
    <lineage>
        <taxon>Bacteria</taxon>
        <taxon>Pseudomonadati</taxon>
        <taxon>Rhodothermota</taxon>
        <taxon>Rhodothermia</taxon>
        <taxon>Rhodothermales</taxon>
        <taxon>Salinibacteraceae</taxon>
        <taxon>Salinibacter</taxon>
    </lineage>
</organism>
<name>A0A9X2ZBV1_9BACT</name>
<protein>
    <submittedName>
        <fullName evidence="2">Uncharacterized protein</fullName>
    </submittedName>
</protein>
<evidence type="ECO:0000313" key="2">
    <source>
        <dbReference type="EMBL" id="MCS4036384.1"/>
    </source>
</evidence>
<evidence type="ECO:0000256" key="1">
    <source>
        <dbReference type="SAM" id="MobiDB-lite"/>
    </source>
</evidence>
<feature type="compositionally biased region" description="Basic residues" evidence="1">
    <location>
        <begin position="91"/>
        <end position="103"/>
    </location>
</feature>